<evidence type="ECO:0000313" key="2">
    <source>
        <dbReference type="EMBL" id="OES43522.1"/>
    </source>
</evidence>
<evidence type="ECO:0000313" key="3">
    <source>
        <dbReference type="Proteomes" id="UP000095658"/>
    </source>
</evidence>
<dbReference type="EMBL" id="MAMP01000024">
    <property type="protein sequence ID" value="OES43522.1"/>
    <property type="molecule type" value="Genomic_DNA"/>
</dbReference>
<gene>
    <name evidence="2" type="ORF">BA724_10450</name>
</gene>
<feature type="domain" description="IrrE N-terminal-like" evidence="1">
    <location>
        <begin position="55"/>
        <end position="148"/>
    </location>
</feature>
<dbReference type="Proteomes" id="UP000095658">
    <property type="component" value="Unassembled WGS sequence"/>
</dbReference>
<dbReference type="AlphaFoldDB" id="A0A1E7DKB0"/>
<dbReference type="InterPro" id="IPR010359">
    <property type="entry name" value="IrrE_HExxH"/>
</dbReference>
<name>A0A1E7DKB0_9BACI</name>
<keyword evidence="3" id="KW-1185">Reference proteome</keyword>
<organism evidence="2 3">
    <name type="scientific">Domibacillus iocasae</name>
    <dbReference type="NCBI Taxonomy" id="1714016"/>
    <lineage>
        <taxon>Bacteria</taxon>
        <taxon>Bacillati</taxon>
        <taxon>Bacillota</taxon>
        <taxon>Bacilli</taxon>
        <taxon>Bacillales</taxon>
        <taxon>Bacillaceae</taxon>
        <taxon>Domibacillus</taxon>
    </lineage>
</organism>
<dbReference type="OrthoDB" id="2417909at2"/>
<accession>A0A1E7DKB0</accession>
<dbReference type="Pfam" id="PF06114">
    <property type="entry name" value="Peptidase_M78"/>
    <property type="match status" value="1"/>
</dbReference>
<dbReference type="RefSeq" id="WP_069939311.1">
    <property type="nucleotide sequence ID" value="NZ_MAMP01000024.1"/>
</dbReference>
<reference evidence="2 3" key="1">
    <citation type="submission" date="2016-06" db="EMBL/GenBank/DDBJ databases">
        <title>Domibacillus iocasae genome sequencing.</title>
        <authorList>
            <person name="Verma A."/>
            <person name="Pal Y."/>
            <person name="Ojha A.K."/>
            <person name="Krishnamurthi S."/>
        </authorList>
    </citation>
    <scope>NUCLEOTIDE SEQUENCE [LARGE SCALE GENOMIC DNA]</scope>
    <source>
        <strain evidence="2 3">DSM 29979</strain>
    </source>
</reference>
<sequence length="161" mass="18614">MVYTKTHLEDFIESIYTNIGIYHPRQLTPEEIAARLGLVLDYVDGTSKCVELGQFSLIMLNQNLSSAAQWQEFAHELCHLLRHAGNQHNLPPFFLKMQEWQAKSFALHFCIPTFLLEKLDLTDNKKSAIGIIAQTFGVEYDFAEERLEQWLLQCSIVYYGN</sequence>
<evidence type="ECO:0000259" key="1">
    <source>
        <dbReference type="Pfam" id="PF06114"/>
    </source>
</evidence>
<protein>
    <recommendedName>
        <fullName evidence="1">IrrE N-terminal-like domain-containing protein</fullName>
    </recommendedName>
</protein>
<proteinExistence type="predicted"/>
<comment type="caution">
    <text evidence="2">The sequence shown here is derived from an EMBL/GenBank/DDBJ whole genome shotgun (WGS) entry which is preliminary data.</text>
</comment>